<evidence type="ECO:0000313" key="4">
    <source>
        <dbReference type="EMBL" id="KAF2441973.1"/>
    </source>
</evidence>
<evidence type="ECO:0000256" key="3">
    <source>
        <dbReference type="SAM" id="SignalP"/>
    </source>
</evidence>
<evidence type="ECO:0000313" key="5">
    <source>
        <dbReference type="Proteomes" id="UP000799764"/>
    </source>
</evidence>
<reference evidence="4" key="1">
    <citation type="journal article" date="2020" name="Stud. Mycol.">
        <title>101 Dothideomycetes genomes: a test case for predicting lifestyles and emergence of pathogens.</title>
        <authorList>
            <person name="Haridas S."/>
            <person name="Albert R."/>
            <person name="Binder M."/>
            <person name="Bloem J."/>
            <person name="Labutti K."/>
            <person name="Salamov A."/>
            <person name="Andreopoulos B."/>
            <person name="Baker S."/>
            <person name="Barry K."/>
            <person name="Bills G."/>
            <person name="Bluhm B."/>
            <person name="Cannon C."/>
            <person name="Castanera R."/>
            <person name="Culley D."/>
            <person name="Daum C."/>
            <person name="Ezra D."/>
            <person name="Gonzalez J."/>
            <person name="Henrissat B."/>
            <person name="Kuo A."/>
            <person name="Liang C."/>
            <person name="Lipzen A."/>
            <person name="Lutzoni F."/>
            <person name="Magnuson J."/>
            <person name="Mondo S."/>
            <person name="Nolan M."/>
            <person name="Ohm R."/>
            <person name="Pangilinan J."/>
            <person name="Park H.-J."/>
            <person name="Ramirez L."/>
            <person name="Alfaro M."/>
            <person name="Sun H."/>
            <person name="Tritt A."/>
            <person name="Yoshinaga Y."/>
            <person name="Zwiers L.-H."/>
            <person name="Turgeon B."/>
            <person name="Goodwin S."/>
            <person name="Spatafora J."/>
            <person name="Crous P."/>
            <person name="Grigoriev I."/>
        </authorList>
    </citation>
    <scope>NUCLEOTIDE SEQUENCE</scope>
    <source>
        <strain evidence="4">CBS 690.94</strain>
    </source>
</reference>
<feature type="compositionally biased region" description="Basic and acidic residues" evidence="1">
    <location>
        <begin position="458"/>
        <end position="485"/>
    </location>
</feature>
<evidence type="ECO:0000256" key="1">
    <source>
        <dbReference type="SAM" id="MobiDB-lite"/>
    </source>
</evidence>
<dbReference type="Proteomes" id="UP000799764">
    <property type="component" value="Unassembled WGS sequence"/>
</dbReference>
<feature type="transmembrane region" description="Helical" evidence="2">
    <location>
        <begin position="493"/>
        <end position="514"/>
    </location>
</feature>
<protein>
    <recommendedName>
        <fullName evidence="6">Acid protease</fullName>
    </recommendedName>
</protein>
<name>A0A9P4PEP8_9PLEO</name>
<keyword evidence="2" id="KW-0472">Membrane</keyword>
<dbReference type="SUPFAM" id="SSF50630">
    <property type="entry name" value="Acid proteases"/>
    <property type="match status" value="1"/>
</dbReference>
<dbReference type="OrthoDB" id="4074350at2759"/>
<evidence type="ECO:0008006" key="6">
    <source>
        <dbReference type="Google" id="ProtNLM"/>
    </source>
</evidence>
<organism evidence="4 5">
    <name type="scientific">Karstenula rhodostoma CBS 690.94</name>
    <dbReference type="NCBI Taxonomy" id="1392251"/>
    <lineage>
        <taxon>Eukaryota</taxon>
        <taxon>Fungi</taxon>
        <taxon>Dikarya</taxon>
        <taxon>Ascomycota</taxon>
        <taxon>Pezizomycotina</taxon>
        <taxon>Dothideomycetes</taxon>
        <taxon>Pleosporomycetidae</taxon>
        <taxon>Pleosporales</taxon>
        <taxon>Massarineae</taxon>
        <taxon>Didymosphaeriaceae</taxon>
        <taxon>Karstenula</taxon>
    </lineage>
</organism>
<keyword evidence="3" id="KW-0732">Signal</keyword>
<dbReference type="InterPro" id="IPR021109">
    <property type="entry name" value="Peptidase_aspartic_dom_sf"/>
</dbReference>
<dbReference type="Gene3D" id="2.40.70.10">
    <property type="entry name" value="Acid Proteases"/>
    <property type="match status" value="1"/>
</dbReference>
<proteinExistence type="predicted"/>
<feature type="region of interest" description="Disordered" evidence="1">
    <location>
        <begin position="525"/>
        <end position="550"/>
    </location>
</feature>
<evidence type="ECO:0000256" key="2">
    <source>
        <dbReference type="SAM" id="Phobius"/>
    </source>
</evidence>
<sequence>MNVASAIRSLFLQLISLTAITLAAQVFIVPWDTASFGPDGPWQAVKITLGGNDSTKYINFQNVTEVSVYPGGSWSSNTFTKAACEEYPDSLCGAGGTWDPDPDQLLDQKIQFREPWVIDESGLNVPDMRHIALGLTIGGKTVWNATLGTFDTGNITYPNGRVGGIPLGQLSLGATKETAQEFTTSDLSADAIKASMFAGQLYKDKEIPSYSYGLHIGSAAFNYPGSLAFGGYNKGRVIGPVISFVNDTWIDLLDIGIGVEFGASPFSFDAKDNLLSTEQTKAKHNALSPYISLPRKTCDNIAKLLPVTYDSDLKYYLWDVNDPLYSKIVSSPAFLSFKFAPAAGESDNVAIKVPFALLNLTLEHPITDSPRQYFPCVPYEGSPVLGRAFLQAAFLGRNWNSGMSWLAQAPGPGAVREGLGEQYVDIADADKIIEGFQGQSLFNQSWQGHWSIIASKSTSDKPEETKDTQPQDAKSPDASEGHDSEGLSTGAKAGIGVGAAVGAAVLVGLSIWFWRRWSTAQKGSTATLSRRDEKFSDQINPQGYDTGTNEHRYELPEHVSVEPVEVPDTNVPYTRS</sequence>
<keyword evidence="5" id="KW-1185">Reference proteome</keyword>
<feature type="compositionally biased region" description="Polar residues" evidence="1">
    <location>
        <begin position="537"/>
        <end position="547"/>
    </location>
</feature>
<feature type="region of interest" description="Disordered" evidence="1">
    <location>
        <begin position="456"/>
        <end position="490"/>
    </location>
</feature>
<comment type="caution">
    <text evidence="4">The sequence shown here is derived from an EMBL/GenBank/DDBJ whole genome shotgun (WGS) entry which is preliminary data.</text>
</comment>
<gene>
    <name evidence="4" type="ORF">P171DRAFT_433574</name>
</gene>
<keyword evidence="2" id="KW-1133">Transmembrane helix</keyword>
<accession>A0A9P4PEP8</accession>
<feature type="chain" id="PRO_5040225178" description="Acid protease" evidence="3">
    <location>
        <begin position="24"/>
        <end position="576"/>
    </location>
</feature>
<dbReference type="AlphaFoldDB" id="A0A9P4PEP8"/>
<dbReference type="EMBL" id="MU001504">
    <property type="protein sequence ID" value="KAF2441973.1"/>
    <property type="molecule type" value="Genomic_DNA"/>
</dbReference>
<feature type="signal peptide" evidence="3">
    <location>
        <begin position="1"/>
        <end position="23"/>
    </location>
</feature>
<keyword evidence="2" id="KW-0812">Transmembrane</keyword>